<dbReference type="PROSITE" id="PS00028">
    <property type="entry name" value="ZINC_FINGER_C2H2_1"/>
    <property type="match status" value="1"/>
</dbReference>
<name>A0AAV4Y2Q7_CAEEX</name>
<dbReference type="EMBL" id="BPLR01018543">
    <property type="protein sequence ID" value="GIZ00460.1"/>
    <property type="molecule type" value="Genomic_DNA"/>
</dbReference>
<reference evidence="3 4" key="1">
    <citation type="submission" date="2021-06" db="EMBL/GenBank/DDBJ databases">
        <title>Caerostris extrusa draft genome.</title>
        <authorList>
            <person name="Kono N."/>
            <person name="Arakawa K."/>
        </authorList>
    </citation>
    <scope>NUCLEOTIDE SEQUENCE [LARGE SCALE GENOMIC DNA]</scope>
</reference>
<dbReference type="Proteomes" id="UP001054945">
    <property type="component" value="Unassembled WGS sequence"/>
</dbReference>
<keyword evidence="1" id="KW-0863">Zinc-finger</keyword>
<evidence type="ECO:0000313" key="3">
    <source>
        <dbReference type="EMBL" id="GIZ00460.1"/>
    </source>
</evidence>
<protein>
    <submittedName>
        <fullName evidence="3">Retrovirus-related Pol polyprotein from type-2 retrotransposable element R2DM</fullName>
    </submittedName>
</protein>
<organism evidence="3 4">
    <name type="scientific">Caerostris extrusa</name>
    <name type="common">Bark spider</name>
    <name type="synonym">Caerostris bankana</name>
    <dbReference type="NCBI Taxonomy" id="172846"/>
    <lineage>
        <taxon>Eukaryota</taxon>
        <taxon>Metazoa</taxon>
        <taxon>Ecdysozoa</taxon>
        <taxon>Arthropoda</taxon>
        <taxon>Chelicerata</taxon>
        <taxon>Arachnida</taxon>
        <taxon>Araneae</taxon>
        <taxon>Araneomorphae</taxon>
        <taxon>Entelegynae</taxon>
        <taxon>Araneoidea</taxon>
        <taxon>Araneidae</taxon>
        <taxon>Caerostris</taxon>
    </lineage>
</organism>
<dbReference type="Pfam" id="PF12874">
    <property type="entry name" value="zf-met"/>
    <property type="match status" value="1"/>
</dbReference>
<proteinExistence type="predicted"/>
<feature type="domain" description="C2H2-type" evidence="2">
    <location>
        <begin position="45"/>
        <end position="72"/>
    </location>
</feature>
<keyword evidence="1" id="KW-0479">Metal-binding</keyword>
<dbReference type="AlphaFoldDB" id="A0AAV4Y2Q7"/>
<dbReference type="PANTHER" id="PTHR19446">
    <property type="entry name" value="REVERSE TRANSCRIPTASES"/>
    <property type="match status" value="1"/>
</dbReference>
<dbReference type="InterPro" id="IPR013087">
    <property type="entry name" value="Znf_C2H2_type"/>
</dbReference>
<dbReference type="PROSITE" id="PS50157">
    <property type="entry name" value="ZINC_FINGER_C2H2_2"/>
    <property type="match status" value="1"/>
</dbReference>
<evidence type="ECO:0000256" key="1">
    <source>
        <dbReference type="PROSITE-ProRule" id="PRU00042"/>
    </source>
</evidence>
<gene>
    <name evidence="3" type="primary">pol_1971</name>
    <name evidence="3" type="ORF">CEXT_610071</name>
</gene>
<evidence type="ECO:0000259" key="2">
    <source>
        <dbReference type="PROSITE" id="PS50157"/>
    </source>
</evidence>
<comment type="caution">
    <text evidence="3">The sequence shown here is derived from an EMBL/GenBank/DDBJ whole genome shotgun (WGS) entry which is preliminary data.</text>
</comment>
<keyword evidence="1" id="KW-0862">Zinc</keyword>
<evidence type="ECO:0000313" key="4">
    <source>
        <dbReference type="Proteomes" id="UP001054945"/>
    </source>
</evidence>
<accession>A0AAV4Y2Q7</accession>
<sequence>MYHHLPHISSRLRCGLCNSELTKPIKKHLCFLSLDPYIPNTCSQWRCEPCEMSFPSELSLRNHLAGHKRKQLRDAAPKLSIPVSSQRKRARKMSATDIGEPSVVADQHAILAPPVVQKPLALDNVVSEEESPGPLSHFLEVFDDLFRDHPSQESFAVFEQHCLEFAHEAIAHLFPEGNDRRMPSSSSSSPPTLKTDILATCQKLYRRNRRRAVREILGNAGDKCKIPLLSLHTFFSESWEGGTSDPHLYSSTIAGDRVEVFDSELSEKEVWTALKKAENTAPGPDRLIYHHLRLVDPGAKLLTRIFNLYLRFRKVPSSWKSSTTILIPKGGDPAEVSNWRPIALSNTSYKTFMKCLASRTHTFNPG</sequence>
<dbReference type="GO" id="GO:0008270">
    <property type="term" value="F:zinc ion binding"/>
    <property type="evidence" value="ECO:0007669"/>
    <property type="project" value="UniProtKB-KW"/>
</dbReference>
<keyword evidence="4" id="KW-1185">Reference proteome</keyword>